<keyword evidence="4" id="KW-1185">Reference proteome</keyword>
<dbReference type="NCBIfam" id="TIGR00702">
    <property type="entry name" value="YcaO-type kinase domain"/>
    <property type="match status" value="1"/>
</dbReference>
<dbReference type="eggNOG" id="COG1944">
    <property type="taxonomic scope" value="Bacteria"/>
</dbReference>
<dbReference type="Gene3D" id="3.30.160.660">
    <property type="match status" value="1"/>
</dbReference>
<dbReference type="PANTHER" id="PTHR37809:SF1">
    <property type="entry name" value="RIBOSOMAL PROTEIN S12 METHYLTHIOTRANSFERASE ACCESSORY FACTOR YCAO"/>
    <property type="match status" value="1"/>
</dbReference>
<feature type="compositionally biased region" description="Basic residues" evidence="1">
    <location>
        <begin position="321"/>
        <end position="331"/>
    </location>
</feature>
<evidence type="ECO:0000313" key="4">
    <source>
        <dbReference type="Proteomes" id="UP000001918"/>
    </source>
</evidence>
<dbReference type="InterPro" id="IPR003776">
    <property type="entry name" value="YcaO-like_dom"/>
</dbReference>
<dbReference type="PANTHER" id="PTHR37809">
    <property type="entry name" value="RIBOSOMAL PROTEIN S12 METHYLTHIOTRANSFERASE ACCESSORY FACTOR YCAO"/>
    <property type="match status" value="1"/>
</dbReference>
<dbReference type="NCBIfam" id="TIGR03882">
    <property type="entry name" value="cyclo_dehyd_2"/>
    <property type="match status" value="1"/>
</dbReference>
<evidence type="ECO:0000256" key="1">
    <source>
        <dbReference type="SAM" id="MobiDB-lite"/>
    </source>
</evidence>
<evidence type="ECO:0000313" key="3">
    <source>
        <dbReference type="EMBL" id="ACY98313.1"/>
    </source>
</evidence>
<dbReference type="EMBL" id="CP001738">
    <property type="protein sequence ID" value="ACY98313.1"/>
    <property type="molecule type" value="Genomic_DNA"/>
</dbReference>
<dbReference type="InterPro" id="IPR022291">
    <property type="entry name" value="Bacteriocin_synth_cyclodeHase"/>
</dbReference>
<dbReference type="GO" id="GO:0008641">
    <property type="term" value="F:ubiquitin-like modifier activating enzyme activity"/>
    <property type="evidence" value="ECO:0007669"/>
    <property type="project" value="InterPro"/>
</dbReference>
<dbReference type="SUPFAM" id="SSF69572">
    <property type="entry name" value="Activating enzymes of the ubiquitin-like proteins"/>
    <property type="match status" value="1"/>
</dbReference>
<dbReference type="Gene3D" id="3.90.930.60">
    <property type="match status" value="1"/>
</dbReference>
<feature type="region of interest" description="Disordered" evidence="1">
    <location>
        <begin position="313"/>
        <end position="335"/>
    </location>
</feature>
<sequence>MTRTTTSTGRRVGFKRHLRLEFADGGITYLIEEGAVTALEGSCAAPLARLLDGTRDLAGVLRDAPATLSSQEVAAGVRRLAEAGLLTVHADHDDAEPVVLAYWDAAGMHGSQVLEELRGKRVELLSLSQIDTAPVADAFQAAAIPLSSPQDSRSAPADERADLTVVLCDDYLDPRLAAINDDHRRTGRPWLIAKPTGTEVWVGPFFVPGDGPCWRCLADRIAVHRRAEAHLRELAGDRAVPPPPRVSLPVTIASAACTIALEAVKWLGGHRHPGQRRVWTQDTLTLRVRHHEAVRRPQCPSCGDPDLMRRRAHRPVEPVSRRKAPGARGGHRSAAPESVLERYRHLVGPITGIVAEITPDERGPRFFNSYRSGPNLALRARTLKGLRSMLRSHSGGKGVTAVEAKAGALCEAAERFCGSFQGDECRISGSFEALRHLAIHPNACQLFDERQYAARAEWNSAHGPLLHIPEPFDERAVIDWTPVWSLSRREHRLLPTSMLYYGAPGPVPADSNGNAAGSSLEDAILQGLLELIERDAVAIWWYNRLRMPEFDLDDLGDPWIDRLRQVHADLGRQVWVLDVTSDLGVPAMAALSRRTSGGPERIMFGFGAHLDPAVAVRRALTELNQAMPWVVAEQRECGDPDLERWLREITVEQQPYLTPDPHAPKRRRKDHPYVFEPDLAEDIASIQATLEAAGLEVLVLDQTRPDVGLPVVKVIVPGLRPFWARFAPGRLFDVPVRMGLRERPTRYADLNPIPLFA</sequence>
<dbReference type="Pfam" id="PF02624">
    <property type="entry name" value="YcaO"/>
    <property type="match status" value="1"/>
</dbReference>
<dbReference type="Proteomes" id="UP000001918">
    <property type="component" value="Chromosome"/>
</dbReference>
<dbReference type="Gene3D" id="3.40.50.720">
    <property type="entry name" value="NAD(P)-binding Rossmann-like Domain"/>
    <property type="match status" value="1"/>
</dbReference>
<dbReference type="PROSITE" id="PS51664">
    <property type="entry name" value="YCAO"/>
    <property type="match status" value="1"/>
</dbReference>
<dbReference type="NCBIfam" id="TIGR03604">
    <property type="entry name" value="TOMM_cyclo_SagD"/>
    <property type="match status" value="1"/>
</dbReference>
<evidence type="ECO:0000259" key="2">
    <source>
        <dbReference type="PROSITE" id="PS51664"/>
    </source>
</evidence>
<dbReference type="OrthoDB" id="2379922at2"/>
<protein>
    <recommendedName>
        <fullName evidence="2">YcaO domain-containing protein</fullName>
    </recommendedName>
</protein>
<dbReference type="KEGG" id="tcu:Tcur_2767"/>
<dbReference type="STRING" id="471852.Tcur_2767"/>
<dbReference type="AlphaFoldDB" id="D1A618"/>
<dbReference type="RefSeq" id="WP_012853097.1">
    <property type="nucleotide sequence ID" value="NC_013510.1"/>
</dbReference>
<dbReference type="Gene3D" id="3.30.1330.230">
    <property type="match status" value="1"/>
</dbReference>
<feature type="domain" description="YcaO" evidence="2">
    <location>
        <begin position="396"/>
        <end position="757"/>
    </location>
</feature>
<dbReference type="InterPro" id="IPR027624">
    <property type="entry name" value="TOMM_cyclo_SagD"/>
</dbReference>
<organism evidence="3 4">
    <name type="scientific">Thermomonospora curvata (strain ATCC 19995 / DSM 43183 / JCM 3096 / KCTC 9072 / NBRC 15933 / NCIMB 10081 / Henssen B9)</name>
    <dbReference type="NCBI Taxonomy" id="471852"/>
    <lineage>
        <taxon>Bacteria</taxon>
        <taxon>Bacillati</taxon>
        <taxon>Actinomycetota</taxon>
        <taxon>Actinomycetes</taxon>
        <taxon>Streptosporangiales</taxon>
        <taxon>Thermomonosporaceae</taxon>
        <taxon>Thermomonospora</taxon>
    </lineage>
</organism>
<dbReference type="HOGENOM" id="CLU_020793_0_0_11"/>
<name>D1A618_THECD</name>
<gene>
    <name evidence="3" type="ordered locus">Tcur_2767</name>
</gene>
<accession>D1A618</accession>
<proteinExistence type="predicted"/>
<dbReference type="Gene3D" id="3.30.40.250">
    <property type="match status" value="1"/>
</dbReference>
<reference evidence="3 4" key="1">
    <citation type="journal article" date="2011" name="Stand. Genomic Sci.">
        <title>Complete genome sequence of Thermomonospora curvata type strain (B9).</title>
        <authorList>
            <person name="Chertkov O."/>
            <person name="Sikorski J."/>
            <person name="Nolan M."/>
            <person name="Lapidus A."/>
            <person name="Lucas S."/>
            <person name="Del Rio T.G."/>
            <person name="Tice H."/>
            <person name="Cheng J.F."/>
            <person name="Goodwin L."/>
            <person name="Pitluck S."/>
            <person name="Liolios K."/>
            <person name="Ivanova N."/>
            <person name="Mavromatis K."/>
            <person name="Mikhailova N."/>
            <person name="Ovchinnikova G."/>
            <person name="Pati A."/>
            <person name="Chen A."/>
            <person name="Palaniappan K."/>
            <person name="Djao O.D."/>
            <person name="Land M."/>
            <person name="Hauser L."/>
            <person name="Chang Y.J."/>
            <person name="Jeffries C.D."/>
            <person name="Brettin T."/>
            <person name="Han C."/>
            <person name="Detter J.C."/>
            <person name="Rohde M."/>
            <person name="Goker M."/>
            <person name="Woyke T."/>
            <person name="Bristow J."/>
            <person name="Eisen J.A."/>
            <person name="Markowitz V."/>
            <person name="Hugenholtz P."/>
            <person name="Klenk H.P."/>
            <person name="Kyrpides N.C."/>
        </authorList>
    </citation>
    <scope>NUCLEOTIDE SEQUENCE [LARGE SCALE GENOMIC DNA]</scope>
    <source>
        <strain evidence="4">ATCC 19995 / DSM 43183 / JCM 3096 / KCTC 9072 / NBRC 15933 / NCIMB 10081 / Henssen B9</strain>
    </source>
</reference>
<dbReference type="InterPro" id="IPR035985">
    <property type="entry name" value="Ubiquitin-activating_enz"/>
</dbReference>